<accession>A0ACB6QHY0</accession>
<comment type="caution">
    <text evidence="1">The sequence shown here is derived from an EMBL/GenBank/DDBJ whole genome shotgun (WGS) entry which is preliminary data.</text>
</comment>
<protein>
    <submittedName>
        <fullName evidence="1">Uncharacterized protein</fullName>
    </submittedName>
</protein>
<reference evidence="1" key="1">
    <citation type="journal article" date="2020" name="Stud. Mycol.">
        <title>101 Dothideomycetes genomes: a test case for predicting lifestyles and emergence of pathogens.</title>
        <authorList>
            <person name="Haridas S."/>
            <person name="Albert R."/>
            <person name="Binder M."/>
            <person name="Bloem J."/>
            <person name="Labutti K."/>
            <person name="Salamov A."/>
            <person name="Andreopoulos B."/>
            <person name="Baker S."/>
            <person name="Barry K."/>
            <person name="Bills G."/>
            <person name="Bluhm B."/>
            <person name="Cannon C."/>
            <person name="Castanera R."/>
            <person name="Culley D."/>
            <person name="Daum C."/>
            <person name="Ezra D."/>
            <person name="Gonzalez J."/>
            <person name="Henrissat B."/>
            <person name="Kuo A."/>
            <person name="Liang C."/>
            <person name="Lipzen A."/>
            <person name="Lutzoni F."/>
            <person name="Magnuson J."/>
            <person name="Mondo S."/>
            <person name="Nolan M."/>
            <person name="Ohm R."/>
            <person name="Pangilinan J."/>
            <person name="Park H.-J."/>
            <person name="Ramirez L."/>
            <person name="Alfaro M."/>
            <person name="Sun H."/>
            <person name="Tritt A."/>
            <person name="Yoshinaga Y."/>
            <person name="Zwiers L.-H."/>
            <person name="Turgeon B."/>
            <person name="Goodwin S."/>
            <person name="Spatafora J."/>
            <person name="Crous P."/>
            <person name="Grigoriev I."/>
        </authorList>
    </citation>
    <scope>NUCLEOTIDE SEQUENCE</scope>
    <source>
        <strain evidence="1">ATCC 200398</strain>
    </source>
</reference>
<evidence type="ECO:0000313" key="1">
    <source>
        <dbReference type="EMBL" id="KAF2465942.1"/>
    </source>
</evidence>
<name>A0ACB6QHY0_9PLEO</name>
<sequence length="639" mass="71556">MHGGLCVLGSLLTIPSVHSLHKRNKLESTTSCFTLKLTLNPPHSLIPDGSAIRLQVPEAVCILFHSLPIINVDCGVLDLNAISFVLSDNNYTIPIVINGSELGVVALEYSKGCQFSDEEQKRVGKGYFVEPTARQDSDITISAYLSGGQGMAPMYWSGKVFPSVRRDRVPMPSTGREDDDRKVLKVNQVNRKCALIVGVPGGVGLDLRIRWVAITEKPAFRENEAFAERQRDTDIPHQSPCCSLRMACGMVPHSWTNLLVKYLHSARESRVSTVHNNVLDKNDKNREWEHGPLVRDKNGSGGNRPPTQQRGWWLREEERQGRKGEADTSRLKCWQSKSWGQALLEFCRLANCKRSLVETLRSAGLGVARHRVRKAMLEADRGLQPDCMEMSLRNWLGMEIFSSSHPSTISSLHYLPVMPKKALPWDNDEALQAMQERVQVVLTLPSGDGISLFSSRSIHTRNRHPTDFPFSRAPSAQFLSAVSVRDHLLCHQQQQYHAMLSDYHDTPYWARRGGGLNETSKKGGHNVNAGSFRHRNKSTPRLEPFVVRPSDSLFITQPEESGHNLKTSEQHILTCRGRAPNKAAFFRNNVDRPGSDLLIKRVLNWLADIKEPPPGQHKSGGDGPQIRGIIRKEDQKAGE</sequence>
<proteinExistence type="predicted"/>
<dbReference type="EMBL" id="MU003527">
    <property type="protein sequence ID" value="KAF2465942.1"/>
    <property type="molecule type" value="Genomic_DNA"/>
</dbReference>
<dbReference type="Proteomes" id="UP000799755">
    <property type="component" value="Unassembled WGS sequence"/>
</dbReference>
<keyword evidence="2" id="KW-1185">Reference proteome</keyword>
<gene>
    <name evidence="1" type="ORF">BDR25DRAFT_360105</name>
</gene>
<organism evidence="1 2">
    <name type="scientific">Lindgomyces ingoldianus</name>
    <dbReference type="NCBI Taxonomy" id="673940"/>
    <lineage>
        <taxon>Eukaryota</taxon>
        <taxon>Fungi</taxon>
        <taxon>Dikarya</taxon>
        <taxon>Ascomycota</taxon>
        <taxon>Pezizomycotina</taxon>
        <taxon>Dothideomycetes</taxon>
        <taxon>Pleosporomycetidae</taxon>
        <taxon>Pleosporales</taxon>
        <taxon>Lindgomycetaceae</taxon>
        <taxon>Lindgomyces</taxon>
    </lineage>
</organism>
<evidence type="ECO:0000313" key="2">
    <source>
        <dbReference type="Proteomes" id="UP000799755"/>
    </source>
</evidence>